<evidence type="ECO:0008006" key="3">
    <source>
        <dbReference type="Google" id="ProtNLM"/>
    </source>
</evidence>
<sequence length="117" mass="12717">MPRTQMIALSSLPETVTRYLAAHSVHDTAAQLVLFAADATVVDDGSTCEGIEAIADWMGRSAAEYRYAVRPIAAERADDRHYTVVQHLEGDFPGGAVDLNFRFALRGGLIESLVIEP</sequence>
<reference evidence="1" key="1">
    <citation type="journal article" date="2014" name="Int. J. Syst. Evol. Microbiol.">
        <title>Complete genome sequence of Corynebacterium casei LMG S-19264T (=DSM 44701T), isolated from a smear-ripened cheese.</title>
        <authorList>
            <consortium name="US DOE Joint Genome Institute (JGI-PGF)"/>
            <person name="Walter F."/>
            <person name="Albersmeier A."/>
            <person name="Kalinowski J."/>
            <person name="Ruckert C."/>
        </authorList>
    </citation>
    <scope>NUCLEOTIDE SEQUENCE</scope>
    <source>
        <strain evidence="1">JCM 5069</strain>
    </source>
</reference>
<dbReference type="EMBL" id="BNCD01000002">
    <property type="protein sequence ID" value="GHH72557.1"/>
    <property type="molecule type" value="Genomic_DNA"/>
</dbReference>
<dbReference type="Proteomes" id="UP000603708">
    <property type="component" value="Unassembled WGS sequence"/>
</dbReference>
<dbReference type="AlphaFoldDB" id="A0A919FU97"/>
<evidence type="ECO:0000313" key="1">
    <source>
        <dbReference type="EMBL" id="GHH72557.1"/>
    </source>
</evidence>
<accession>A0A919FU97</accession>
<gene>
    <name evidence="1" type="ORF">GCM10018793_09790</name>
</gene>
<reference evidence="1" key="2">
    <citation type="submission" date="2020-09" db="EMBL/GenBank/DDBJ databases">
        <authorList>
            <person name="Sun Q."/>
            <person name="Ohkuma M."/>
        </authorList>
    </citation>
    <scope>NUCLEOTIDE SEQUENCE</scope>
    <source>
        <strain evidence="1">JCM 5069</strain>
    </source>
</reference>
<protein>
    <recommendedName>
        <fullName evidence="3">SnoaL-like domain-containing protein</fullName>
    </recommendedName>
</protein>
<keyword evidence="2" id="KW-1185">Reference proteome</keyword>
<dbReference type="InterPro" id="IPR032710">
    <property type="entry name" value="NTF2-like_dom_sf"/>
</dbReference>
<name>A0A919FU97_9ACTN</name>
<dbReference type="Gene3D" id="3.10.450.50">
    <property type="match status" value="1"/>
</dbReference>
<proteinExistence type="predicted"/>
<evidence type="ECO:0000313" key="2">
    <source>
        <dbReference type="Proteomes" id="UP000603708"/>
    </source>
</evidence>
<comment type="caution">
    <text evidence="1">The sequence shown here is derived from an EMBL/GenBank/DDBJ whole genome shotgun (WGS) entry which is preliminary data.</text>
</comment>
<dbReference type="RefSeq" id="WP_189929611.1">
    <property type="nucleotide sequence ID" value="NZ_BNCD01000002.1"/>
</dbReference>
<organism evidence="1 2">
    <name type="scientific">Streptomyces sulfonofaciens</name>
    <dbReference type="NCBI Taxonomy" id="68272"/>
    <lineage>
        <taxon>Bacteria</taxon>
        <taxon>Bacillati</taxon>
        <taxon>Actinomycetota</taxon>
        <taxon>Actinomycetes</taxon>
        <taxon>Kitasatosporales</taxon>
        <taxon>Streptomycetaceae</taxon>
        <taxon>Streptomyces</taxon>
    </lineage>
</organism>
<dbReference type="SUPFAM" id="SSF54427">
    <property type="entry name" value="NTF2-like"/>
    <property type="match status" value="1"/>
</dbReference>